<evidence type="ECO:0000256" key="7">
    <source>
        <dbReference type="PROSITE-ProRule" id="PRU01360"/>
    </source>
</evidence>
<dbReference type="RefSeq" id="WP_207334257.1">
    <property type="nucleotide sequence ID" value="NZ_JAFMYU010000003.1"/>
</dbReference>
<keyword evidence="8" id="KW-0732">Signal</keyword>
<dbReference type="InterPro" id="IPR012910">
    <property type="entry name" value="Plug_dom"/>
</dbReference>
<proteinExistence type="inferred from homology"/>
<comment type="subcellular location">
    <subcellularLocation>
        <location evidence="1 7">Cell outer membrane</location>
        <topology evidence="1 7">Multi-pass membrane protein</topology>
    </subcellularLocation>
</comment>
<evidence type="ECO:0000256" key="2">
    <source>
        <dbReference type="ARBA" id="ARBA00022448"/>
    </source>
</evidence>
<keyword evidence="11" id="KW-1185">Reference proteome</keyword>
<dbReference type="SUPFAM" id="SSF49464">
    <property type="entry name" value="Carboxypeptidase regulatory domain-like"/>
    <property type="match status" value="1"/>
</dbReference>
<name>A0A939G5B3_9BACT</name>
<dbReference type="InterPro" id="IPR037066">
    <property type="entry name" value="Plug_dom_sf"/>
</dbReference>
<keyword evidence="6 7" id="KW-0998">Cell outer membrane</keyword>
<evidence type="ECO:0000256" key="4">
    <source>
        <dbReference type="ARBA" id="ARBA00022692"/>
    </source>
</evidence>
<feature type="chain" id="PRO_5037279610" evidence="8">
    <location>
        <begin position="21"/>
        <end position="1036"/>
    </location>
</feature>
<accession>A0A939G5B3</accession>
<sequence length="1036" mass="111989">MKKLLLLLNLLLLAAPWALAQDRTITGTVIDERAAPLSGVSVVVKGTSRGTTTDGNGVYQLRAKAGDVLVLGFVGYVKKEVTVGSQDQINASLEPDSRSLNELVVTALGIKRDAKALTYATQTIRSNQLNEVRDGNVLNTLQGKIAGAYITQGSGGVGSGSRIVLRGNRSIQGTNNALIVVDGVPINNSTYSVPSSDFGAVAGSDGASNINPDDIETTTILRGASAAALYGSQAANGVILITTKRGKAGKVSVDVNAGVSMDSPFVLPSVQNQYGQGVGGKIDPAKGESWGAAMTGQSFTNYLGNQAIYSAQPNNIRDFFRNAVSLNNSIGISGGSEKSQTYLSYTNNALQGTVPGNDLTRHTVNLRLSNQISSKFSTDAKITYINQSIDHKPRTGEENAPVIDIYQIPRNVSLDDAKNYETSDNLGLPKPTAWPSTLSSIYQNPYWLLNRTNITEQRDRVIGFLSAKYQLTSFLSVQGRANLDKSFDKNEESYSQGTVLWASQPGGFFARNNTITTQKWFDVMLEGKNTLTKDLQIDYRVGAILQDSRYENTYSQANGLNIPNRFNLNFGSTQRLGDDFVRSQTQSVYGQATLAFRDAIFLDASLRNDWSSTLPKPYTYQYPSVGVSAVLSELFDMKGALSFLKVNASLAQVGNGASPYLLQTNYSYSQGAGTGFISRAGTQAIGNLKPEITKSLEFGVDARFLNNRIGANLTYYQTNSINQLLTLGLAPASGFSNQYINAGDIQNSGIELVINGTAAKTDNFSWDVIFNLGRNSNTINSLSDDVKQALLGGGYSRSATPIVKEGGSYGDLVAYRWQTNANGQYVVTADGRPVATKNQEYIGNFNPKMLLGLTNVFNYKGFSLRVLVDGRVGGIVTSGTEMNLAFSGIPEVTAQNREGGWVLPGVVLKNSEDLIGTPNTKAINAEQFWQTVSGKRYGWGEFFTYDATSFRVRELSLGYGIPVPSNFFIKSARLSFVARNLFWLYRGKSILEIPGVGKRTMPFDPDINLGNGNFQGVEYGTLPANRSLGFNLKLSF</sequence>
<keyword evidence="2 7" id="KW-0813">Transport</keyword>
<dbReference type="Pfam" id="PF07715">
    <property type="entry name" value="Plug"/>
    <property type="match status" value="1"/>
</dbReference>
<evidence type="ECO:0000313" key="11">
    <source>
        <dbReference type="Proteomes" id="UP000664795"/>
    </source>
</evidence>
<dbReference type="Gene3D" id="2.170.130.10">
    <property type="entry name" value="TonB-dependent receptor, plug domain"/>
    <property type="match status" value="1"/>
</dbReference>
<dbReference type="InterPro" id="IPR039426">
    <property type="entry name" value="TonB-dep_rcpt-like"/>
</dbReference>
<dbReference type="AlphaFoldDB" id="A0A939G5B3"/>
<evidence type="ECO:0000256" key="1">
    <source>
        <dbReference type="ARBA" id="ARBA00004571"/>
    </source>
</evidence>
<keyword evidence="3 7" id="KW-1134">Transmembrane beta strand</keyword>
<dbReference type="Gene3D" id="2.60.40.1120">
    <property type="entry name" value="Carboxypeptidase-like, regulatory domain"/>
    <property type="match status" value="1"/>
</dbReference>
<keyword evidence="5 7" id="KW-0472">Membrane</keyword>
<evidence type="ECO:0000259" key="9">
    <source>
        <dbReference type="Pfam" id="PF07715"/>
    </source>
</evidence>
<dbReference type="NCBIfam" id="TIGR04056">
    <property type="entry name" value="OMP_RagA_SusC"/>
    <property type="match status" value="1"/>
</dbReference>
<dbReference type="Pfam" id="PF13715">
    <property type="entry name" value="CarbopepD_reg_2"/>
    <property type="match status" value="1"/>
</dbReference>
<reference evidence="10 11" key="1">
    <citation type="submission" date="2021-03" db="EMBL/GenBank/DDBJ databases">
        <title>Fibrella sp. HMF5036 genome sequencing and assembly.</title>
        <authorList>
            <person name="Kang H."/>
            <person name="Kim H."/>
            <person name="Bae S."/>
            <person name="Joh K."/>
        </authorList>
    </citation>
    <scope>NUCLEOTIDE SEQUENCE [LARGE SCALE GENOMIC DNA]</scope>
    <source>
        <strain evidence="10 11">HMF5036</strain>
    </source>
</reference>
<dbReference type="InterPro" id="IPR023996">
    <property type="entry name" value="TonB-dep_OMP_SusC/RagA"/>
</dbReference>
<evidence type="ECO:0000313" key="10">
    <source>
        <dbReference type="EMBL" id="MBO0930291.1"/>
    </source>
</evidence>
<feature type="domain" description="TonB-dependent receptor plug" evidence="9">
    <location>
        <begin position="115"/>
        <end position="238"/>
    </location>
</feature>
<keyword evidence="4 7" id="KW-0812">Transmembrane</keyword>
<dbReference type="SUPFAM" id="SSF56935">
    <property type="entry name" value="Porins"/>
    <property type="match status" value="1"/>
</dbReference>
<dbReference type="EMBL" id="JAFMYU010000003">
    <property type="protein sequence ID" value="MBO0930291.1"/>
    <property type="molecule type" value="Genomic_DNA"/>
</dbReference>
<dbReference type="NCBIfam" id="TIGR04057">
    <property type="entry name" value="SusC_RagA_signa"/>
    <property type="match status" value="1"/>
</dbReference>
<dbReference type="InterPro" id="IPR023997">
    <property type="entry name" value="TonB-dep_OMP_SusC/RagA_CS"/>
</dbReference>
<gene>
    <name evidence="10" type="ORF">J2I48_04755</name>
</gene>
<feature type="signal peptide" evidence="8">
    <location>
        <begin position="1"/>
        <end position="20"/>
    </location>
</feature>
<dbReference type="PANTHER" id="PTHR32552">
    <property type="entry name" value="FERRICHROME IRON RECEPTOR-RELATED"/>
    <property type="match status" value="1"/>
</dbReference>
<dbReference type="Proteomes" id="UP000664795">
    <property type="component" value="Unassembled WGS sequence"/>
</dbReference>
<organism evidence="10 11">
    <name type="scientific">Fibrella aquatilis</name>
    <dbReference type="NCBI Taxonomy" id="2817059"/>
    <lineage>
        <taxon>Bacteria</taxon>
        <taxon>Pseudomonadati</taxon>
        <taxon>Bacteroidota</taxon>
        <taxon>Cytophagia</taxon>
        <taxon>Cytophagales</taxon>
        <taxon>Spirosomataceae</taxon>
        <taxon>Fibrella</taxon>
    </lineage>
</organism>
<dbReference type="GO" id="GO:0015344">
    <property type="term" value="F:siderophore uptake transmembrane transporter activity"/>
    <property type="evidence" value="ECO:0007669"/>
    <property type="project" value="TreeGrafter"/>
</dbReference>
<evidence type="ECO:0000256" key="3">
    <source>
        <dbReference type="ARBA" id="ARBA00022452"/>
    </source>
</evidence>
<protein>
    <submittedName>
        <fullName evidence="10">SusC/RagA family TonB-linked outer membrane protein</fullName>
    </submittedName>
</protein>
<dbReference type="PROSITE" id="PS52016">
    <property type="entry name" value="TONB_DEPENDENT_REC_3"/>
    <property type="match status" value="1"/>
</dbReference>
<dbReference type="InterPro" id="IPR008969">
    <property type="entry name" value="CarboxyPept-like_regulatory"/>
</dbReference>
<dbReference type="GO" id="GO:0009279">
    <property type="term" value="C:cell outer membrane"/>
    <property type="evidence" value="ECO:0007669"/>
    <property type="project" value="UniProtKB-SubCell"/>
</dbReference>
<dbReference type="InterPro" id="IPR036942">
    <property type="entry name" value="Beta-barrel_TonB_sf"/>
</dbReference>
<comment type="similarity">
    <text evidence="7">Belongs to the TonB-dependent receptor family.</text>
</comment>
<evidence type="ECO:0000256" key="5">
    <source>
        <dbReference type="ARBA" id="ARBA00023136"/>
    </source>
</evidence>
<evidence type="ECO:0000256" key="8">
    <source>
        <dbReference type="SAM" id="SignalP"/>
    </source>
</evidence>
<evidence type="ECO:0000256" key="6">
    <source>
        <dbReference type="ARBA" id="ARBA00023237"/>
    </source>
</evidence>
<dbReference type="Gene3D" id="2.40.170.20">
    <property type="entry name" value="TonB-dependent receptor, beta-barrel domain"/>
    <property type="match status" value="1"/>
</dbReference>
<dbReference type="PANTHER" id="PTHR32552:SF82">
    <property type="entry name" value="FCUA PROTEIN"/>
    <property type="match status" value="1"/>
</dbReference>
<comment type="caution">
    <text evidence="10">The sequence shown here is derived from an EMBL/GenBank/DDBJ whole genome shotgun (WGS) entry which is preliminary data.</text>
</comment>